<accession>A0A7Y9PHX4</accession>
<dbReference type="Proteomes" id="UP000589520">
    <property type="component" value="Unassembled WGS sequence"/>
</dbReference>
<sequence length="280" mass="30010">MASRLSAQKRPHRIVSTAPSITETLFALGLGDQVVGVSRFCNFPLSVQKLPKVGTYLTPDAEAIARLAPDLVVLQRTSSELTGRLQVLQIPFIQVPHGTLSDVFTAIELIAKAAAIAERAPILINRIKSDLAAIQAKAKGFSSPRVLVVIDRRPGMLTDFTAVGPGNYLEQLLEIAGGTNVLAKAGLPQYPRISLETVFQSDPDVIVDLSGEQESEADRQASSSRTLALWGQNTQLAAVRKGHVFVGTSNALLVPGPRAPEAAQRLFDYLHGGNFRGSAR</sequence>
<dbReference type="GO" id="GO:0071281">
    <property type="term" value="P:cellular response to iron ion"/>
    <property type="evidence" value="ECO:0007669"/>
    <property type="project" value="TreeGrafter"/>
</dbReference>
<dbReference type="InterPro" id="IPR054828">
    <property type="entry name" value="Vit_B12_bind_prot"/>
</dbReference>
<dbReference type="Pfam" id="PF01497">
    <property type="entry name" value="Peripla_BP_2"/>
    <property type="match status" value="1"/>
</dbReference>
<dbReference type="InterPro" id="IPR050902">
    <property type="entry name" value="ABC_Transporter_SBP"/>
</dbReference>
<dbReference type="PANTHER" id="PTHR30535:SF34">
    <property type="entry name" value="MOLYBDATE-BINDING PROTEIN MOLA"/>
    <property type="match status" value="1"/>
</dbReference>
<organism evidence="3 4">
    <name type="scientific">Granulicella arctica</name>
    <dbReference type="NCBI Taxonomy" id="940613"/>
    <lineage>
        <taxon>Bacteria</taxon>
        <taxon>Pseudomonadati</taxon>
        <taxon>Acidobacteriota</taxon>
        <taxon>Terriglobia</taxon>
        <taxon>Terriglobales</taxon>
        <taxon>Acidobacteriaceae</taxon>
        <taxon>Granulicella</taxon>
    </lineage>
</organism>
<dbReference type="NCBIfam" id="NF038402">
    <property type="entry name" value="TroA_like"/>
    <property type="match status" value="1"/>
</dbReference>
<dbReference type="InterPro" id="IPR002491">
    <property type="entry name" value="ABC_transptr_periplasmic_BD"/>
</dbReference>
<dbReference type="SUPFAM" id="SSF53807">
    <property type="entry name" value="Helical backbone' metal receptor"/>
    <property type="match status" value="1"/>
</dbReference>
<reference evidence="3 4" key="1">
    <citation type="submission" date="2020-07" db="EMBL/GenBank/DDBJ databases">
        <title>Genomic Encyclopedia of Type Strains, Phase IV (KMG-V): Genome sequencing to study the core and pangenomes of soil and plant-associated prokaryotes.</title>
        <authorList>
            <person name="Whitman W."/>
        </authorList>
    </citation>
    <scope>NUCLEOTIDE SEQUENCE [LARGE SCALE GENOMIC DNA]</scope>
    <source>
        <strain evidence="3 4">X4EP2</strain>
    </source>
</reference>
<name>A0A7Y9PHX4_9BACT</name>
<gene>
    <name evidence="3" type="ORF">HDF17_002375</name>
</gene>
<feature type="domain" description="Fe/B12 periplasmic-binding" evidence="2">
    <location>
        <begin position="13"/>
        <end position="274"/>
    </location>
</feature>
<dbReference type="PROSITE" id="PS50983">
    <property type="entry name" value="FE_B12_PBP"/>
    <property type="match status" value="1"/>
</dbReference>
<comment type="caution">
    <text evidence="3">The sequence shown here is derived from an EMBL/GenBank/DDBJ whole genome shotgun (WGS) entry which is preliminary data.</text>
</comment>
<evidence type="ECO:0000313" key="4">
    <source>
        <dbReference type="Proteomes" id="UP000589520"/>
    </source>
</evidence>
<dbReference type="EMBL" id="JACCCW010000002">
    <property type="protein sequence ID" value="NYF80055.1"/>
    <property type="molecule type" value="Genomic_DNA"/>
</dbReference>
<keyword evidence="1" id="KW-0732">Signal</keyword>
<evidence type="ECO:0000256" key="1">
    <source>
        <dbReference type="ARBA" id="ARBA00022729"/>
    </source>
</evidence>
<dbReference type="PANTHER" id="PTHR30535">
    <property type="entry name" value="VITAMIN B12-BINDING PROTEIN"/>
    <property type="match status" value="1"/>
</dbReference>
<keyword evidence="4" id="KW-1185">Reference proteome</keyword>
<evidence type="ECO:0000259" key="2">
    <source>
        <dbReference type="PROSITE" id="PS50983"/>
    </source>
</evidence>
<proteinExistence type="predicted"/>
<dbReference type="Gene3D" id="3.40.50.1980">
    <property type="entry name" value="Nitrogenase molybdenum iron protein domain"/>
    <property type="match status" value="2"/>
</dbReference>
<evidence type="ECO:0000313" key="3">
    <source>
        <dbReference type="EMBL" id="NYF80055.1"/>
    </source>
</evidence>
<dbReference type="AlphaFoldDB" id="A0A7Y9PHX4"/>
<dbReference type="RefSeq" id="WP_179491155.1">
    <property type="nucleotide sequence ID" value="NZ_JACCCW010000002.1"/>
</dbReference>
<protein>
    <submittedName>
        <fullName evidence="3">Iron complex transport system substrate-binding protein</fullName>
    </submittedName>
</protein>